<feature type="region of interest" description="Disordered" evidence="1">
    <location>
        <begin position="1"/>
        <end position="38"/>
    </location>
</feature>
<organism evidence="2 3">
    <name type="scientific">Orbilia javanica</name>
    <dbReference type="NCBI Taxonomy" id="47235"/>
    <lineage>
        <taxon>Eukaryota</taxon>
        <taxon>Fungi</taxon>
        <taxon>Dikarya</taxon>
        <taxon>Ascomycota</taxon>
        <taxon>Pezizomycotina</taxon>
        <taxon>Orbiliomycetes</taxon>
        <taxon>Orbiliales</taxon>
        <taxon>Orbiliaceae</taxon>
        <taxon>Orbilia</taxon>
    </lineage>
</organism>
<dbReference type="Proteomes" id="UP001313282">
    <property type="component" value="Unassembled WGS sequence"/>
</dbReference>
<evidence type="ECO:0000313" key="2">
    <source>
        <dbReference type="EMBL" id="KAK6356665.1"/>
    </source>
</evidence>
<sequence length="87" mass="9984">MEMDGDEDEDEDEDEMAMMATEENKSNRQKTEQDPAELSILCFRPSSIRTSAIPRPRPHPLQLVQTHSPYRTCSFSHLDSPIYSSLL</sequence>
<reference evidence="2 3" key="1">
    <citation type="submission" date="2019-10" db="EMBL/GenBank/DDBJ databases">
        <authorList>
            <person name="Palmer J.M."/>
        </authorList>
    </citation>
    <scope>NUCLEOTIDE SEQUENCE [LARGE SCALE GENOMIC DNA]</scope>
    <source>
        <strain evidence="2 3">TWF718</strain>
    </source>
</reference>
<name>A0AAN8P234_9PEZI</name>
<keyword evidence="3" id="KW-1185">Reference proteome</keyword>
<accession>A0AAN8P234</accession>
<protein>
    <submittedName>
        <fullName evidence="2">Uncharacterized protein</fullName>
    </submittedName>
</protein>
<feature type="compositionally biased region" description="Acidic residues" evidence="1">
    <location>
        <begin position="1"/>
        <end position="16"/>
    </location>
</feature>
<comment type="caution">
    <text evidence="2">The sequence shown here is derived from an EMBL/GenBank/DDBJ whole genome shotgun (WGS) entry which is preliminary data.</text>
</comment>
<proteinExistence type="predicted"/>
<feature type="compositionally biased region" description="Basic and acidic residues" evidence="1">
    <location>
        <begin position="22"/>
        <end position="33"/>
    </location>
</feature>
<gene>
    <name evidence="2" type="ORF">TWF718_001005</name>
</gene>
<evidence type="ECO:0000256" key="1">
    <source>
        <dbReference type="SAM" id="MobiDB-lite"/>
    </source>
</evidence>
<evidence type="ECO:0000313" key="3">
    <source>
        <dbReference type="Proteomes" id="UP001313282"/>
    </source>
</evidence>
<dbReference type="EMBL" id="JAVHNR010000001">
    <property type="protein sequence ID" value="KAK6356665.1"/>
    <property type="molecule type" value="Genomic_DNA"/>
</dbReference>
<dbReference type="AlphaFoldDB" id="A0AAN8P234"/>